<evidence type="ECO:0000256" key="1">
    <source>
        <dbReference type="ARBA" id="ARBA00010643"/>
    </source>
</evidence>
<evidence type="ECO:0000313" key="9">
    <source>
        <dbReference type="Proteomes" id="UP000005730"/>
    </source>
</evidence>
<accession>H0UNP2</accession>
<dbReference type="InterPro" id="IPR041921">
    <property type="entry name" value="NuoE_N"/>
</dbReference>
<gene>
    <name evidence="8" type="ORF">TheveDRAFT_1338</name>
</gene>
<dbReference type="InterPro" id="IPR036249">
    <property type="entry name" value="Thioredoxin-like_sf"/>
</dbReference>
<dbReference type="Proteomes" id="UP000005730">
    <property type="component" value="Chromosome"/>
</dbReference>
<dbReference type="PANTHER" id="PTHR43342:SF1">
    <property type="entry name" value="BIFURCATING [FEFE] HYDROGENASE GAMMA SUBUNIT"/>
    <property type="match status" value="1"/>
</dbReference>
<evidence type="ECO:0000256" key="5">
    <source>
        <dbReference type="ARBA" id="ARBA00023014"/>
    </source>
</evidence>
<dbReference type="RefSeq" id="WP_006583951.1">
    <property type="nucleotide sequence ID" value="NZ_CM001377.1"/>
</dbReference>
<dbReference type="PANTHER" id="PTHR43342">
    <property type="entry name" value="NADH-QUINONE OXIDOREDUCTASE, E SUBUNIT"/>
    <property type="match status" value="1"/>
</dbReference>
<dbReference type="InterPro" id="IPR002023">
    <property type="entry name" value="NuoE-like"/>
</dbReference>
<sequence length="158" mass="17575">MLKQEASSRLEEMLSRYPRHQRFLLAFLQDVQREFRHVPREAMELASLRLMVPLSRVYSVATFYRALSLTPRGLKTTKVCMGTACHLRGAPKVLEAIEGALGIRCGGTTPDGLFSVEAVNCLGACALAPVVMVEESCYGSMTPSKVREMLEREREGLP</sequence>
<dbReference type="OrthoDB" id="9807941at2"/>
<dbReference type="Gene3D" id="1.10.10.1590">
    <property type="entry name" value="NADH-quinone oxidoreductase subunit E"/>
    <property type="match status" value="1"/>
</dbReference>
<dbReference type="EMBL" id="CM001377">
    <property type="protein sequence ID" value="EHM10457.1"/>
    <property type="molecule type" value="Genomic_DNA"/>
</dbReference>
<organism evidence="8 9">
    <name type="scientific">Thermanaerovibrio velox DSM 12556</name>
    <dbReference type="NCBI Taxonomy" id="926567"/>
    <lineage>
        <taxon>Bacteria</taxon>
        <taxon>Thermotogati</taxon>
        <taxon>Synergistota</taxon>
        <taxon>Synergistia</taxon>
        <taxon>Synergistales</taxon>
        <taxon>Synergistaceae</taxon>
        <taxon>Thermanaerovibrio</taxon>
    </lineage>
</organism>
<dbReference type="STRING" id="926567.TheveDRAFT_1338"/>
<dbReference type="PROSITE" id="PS01099">
    <property type="entry name" value="COMPLEX1_24K"/>
    <property type="match status" value="1"/>
</dbReference>
<dbReference type="GO" id="GO:0051537">
    <property type="term" value="F:2 iron, 2 sulfur cluster binding"/>
    <property type="evidence" value="ECO:0007669"/>
    <property type="project" value="UniProtKB-KW"/>
</dbReference>
<dbReference type="HOGENOM" id="CLU_054362_2_1_0"/>
<feature type="binding site" evidence="7">
    <location>
        <position position="121"/>
    </location>
    <ligand>
        <name>[2Fe-2S] cluster</name>
        <dbReference type="ChEBI" id="CHEBI:190135"/>
    </ligand>
</feature>
<comment type="cofactor">
    <cofactor evidence="7">
        <name>[2Fe-2S] cluster</name>
        <dbReference type="ChEBI" id="CHEBI:190135"/>
    </cofactor>
    <text evidence="7">Binds 1 [2Fe-2S] cluster.</text>
</comment>
<name>H0UNP2_9BACT</name>
<dbReference type="Pfam" id="PF01257">
    <property type="entry name" value="2Fe-2S_thioredx"/>
    <property type="match status" value="1"/>
</dbReference>
<feature type="binding site" evidence="7">
    <location>
        <position position="85"/>
    </location>
    <ligand>
        <name>[2Fe-2S] cluster</name>
        <dbReference type="ChEBI" id="CHEBI:190135"/>
    </ligand>
</feature>
<dbReference type="eggNOG" id="COG1905">
    <property type="taxonomic scope" value="Bacteria"/>
</dbReference>
<reference evidence="8 9" key="1">
    <citation type="submission" date="2011-10" db="EMBL/GenBank/DDBJ databases">
        <title>The Noncontiguous Finished genome of Thermanaerovibrio velox DSM 12556.</title>
        <authorList>
            <consortium name="US DOE Joint Genome Institute (JGI-PGF)"/>
            <person name="Lucas S."/>
            <person name="Copeland A."/>
            <person name="Lapidus A."/>
            <person name="Glavina del Rio T."/>
            <person name="Dalin E."/>
            <person name="Tice H."/>
            <person name="Bruce D."/>
            <person name="Goodwin L."/>
            <person name="Pitluck S."/>
            <person name="Peters L."/>
            <person name="Mikhailova N."/>
            <person name="Teshima H."/>
            <person name="Kyrpides N."/>
            <person name="Mavromatis K."/>
            <person name="Ivanova N."/>
            <person name="Markowitz V."/>
            <person name="Cheng J.-F."/>
            <person name="Hugenholtz P."/>
            <person name="Woyke T."/>
            <person name="Wu D."/>
            <person name="Spring S."/>
            <person name="Brambilla E.-M."/>
            <person name="Klenk H.-P."/>
            <person name="Eisen J.A."/>
        </authorList>
    </citation>
    <scope>NUCLEOTIDE SEQUENCE [LARGE SCALE GENOMIC DNA]</scope>
    <source>
        <strain evidence="8 9">DSM 12556</strain>
    </source>
</reference>
<keyword evidence="3 7" id="KW-0479">Metal-binding</keyword>
<dbReference type="GO" id="GO:0046872">
    <property type="term" value="F:metal ion binding"/>
    <property type="evidence" value="ECO:0007669"/>
    <property type="project" value="UniProtKB-KW"/>
</dbReference>
<comment type="similarity">
    <text evidence="1">Belongs to the complex I 24 kDa subunit family.</text>
</comment>
<dbReference type="PIRSF" id="PIRSF000216">
    <property type="entry name" value="NADH_DH_24kDa"/>
    <property type="match status" value="1"/>
</dbReference>
<evidence type="ECO:0000256" key="2">
    <source>
        <dbReference type="ARBA" id="ARBA00022714"/>
    </source>
</evidence>
<keyword evidence="4 7" id="KW-0408">Iron</keyword>
<feature type="binding site" evidence="7">
    <location>
        <position position="125"/>
    </location>
    <ligand>
        <name>[2Fe-2S] cluster</name>
        <dbReference type="ChEBI" id="CHEBI:190135"/>
    </ligand>
</feature>
<evidence type="ECO:0000256" key="7">
    <source>
        <dbReference type="PIRSR" id="PIRSR000216-1"/>
    </source>
</evidence>
<dbReference type="InterPro" id="IPR028431">
    <property type="entry name" value="NADP_DH_HndA-like"/>
</dbReference>
<evidence type="ECO:0000256" key="4">
    <source>
        <dbReference type="ARBA" id="ARBA00023004"/>
    </source>
</evidence>
<proteinExistence type="inferred from homology"/>
<evidence type="ECO:0000313" key="8">
    <source>
        <dbReference type="EMBL" id="EHM10457.1"/>
    </source>
</evidence>
<evidence type="ECO:0000256" key="6">
    <source>
        <dbReference type="ARBA" id="ARBA00034078"/>
    </source>
</evidence>
<comment type="cofactor">
    <cofactor evidence="6">
        <name>[2Fe-2S] cluster</name>
        <dbReference type="ChEBI" id="CHEBI:190135"/>
    </cofactor>
</comment>
<dbReference type="GO" id="GO:0016491">
    <property type="term" value="F:oxidoreductase activity"/>
    <property type="evidence" value="ECO:0007669"/>
    <property type="project" value="InterPro"/>
</dbReference>
<keyword evidence="2 7" id="KW-0001">2Fe-2S</keyword>
<keyword evidence="8" id="KW-0830">Ubiquinone</keyword>
<dbReference type="SUPFAM" id="SSF52833">
    <property type="entry name" value="Thioredoxin-like"/>
    <property type="match status" value="1"/>
</dbReference>
<dbReference type="CDD" id="cd03064">
    <property type="entry name" value="TRX_Fd_NuoE"/>
    <property type="match status" value="1"/>
</dbReference>
<dbReference type="Gene3D" id="3.40.30.10">
    <property type="entry name" value="Glutaredoxin"/>
    <property type="match status" value="1"/>
</dbReference>
<keyword evidence="9" id="KW-1185">Reference proteome</keyword>
<keyword evidence="5 7" id="KW-0411">Iron-sulfur</keyword>
<dbReference type="InterPro" id="IPR042128">
    <property type="entry name" value="NuoE_dom"/>
</dbReference>
<feature type="binding site" evidence="7">
    <location>
        <position position="80"/>
    </location>
    <ligand>
        <name>[2Fe-2S] cluster</name>
        <dbReference type="ChEBI" id="CHEBI:190135"/>
    </ligand>
</feature>
<evidence type="ECO:0000256" key="3">
    <source>
        <dbReference type="ARBA" id="ARBA00022723"/>
    </source>
</evidence>
<dbReference type="AlphaFoldDB" id="H0UNP2"/>
<protein>
    <submittedName>
        <fullName evidence="8">NADH:ubiquinone oxidoreductase 24 kD subunit</fullName>
    </submittedName>
</protein>